<reference evidence="2" key="1">
    <citation type="submission" date="2017-09" db="EMBL/GenBank/DDBJ databases">
        <title>Depth-based differentiation of microbial function through sediment-hosted aquifers and enrichment of novel symbionts in the deep terrestrial subsurface.</title>
        <authorList>
            <person name="Probst A.J."/>
            <person name="Ladd B."/>
            <person name="Jarett J.K."/>
            <person name="Geller-Mcgrath D.E."/>
            <person name="Sieber C.M.K."/>
            <person name="Emerson J.B."/>
            <person name="Anantharaman K."/>
            <person name="Thomas B.C."/>
            <person name="Malmstrom R."/>
            <person name="Stieglmeier M."/>
            <person name="Klingl A."/>
            <person name="Woyke T."/>
            <person name="Ryan C.M."/>
            <person name="Banfield J.F."/>
        </authorList>
    </citation>
    <scope>NUCLEOTIDE SEQUENCE [LARGE SCALE GENOMIC DNA]</scope>
</reference>
<comment type="caution">
    <text evidence="1">The sequence shown here is derived from an EMBL/GenBank/DDBJ whole genome shotgun (WGS) entry which is preliminary data.</text>
</comment>
<evidence type="ECO:0008006" key="3">
    <source>
        <dbReference type="Google" id="ProtNLM"/>
    </source>
</evidence>
<name>A0A2M7U8L7_9BACT</name>
<sequence>MKKISLGIIVLATFLTVISPAIALTPLRNEIRKTIRETVKEEKKEGSNPAGIKEDVKEIRMGLLDKVKNFMKKNLKFEARVKGKITVVGSNNFSLNGDDGTFQVNINDKTKFLRKFGGKSSLGEYSVGDEVIVFGKFTDDTKLIIDAKTVKNNSIQKRFGAFFGKITVKNIDNFIMETAERGTQTVYFGTAKIVNRKETNITLSDIKVGDRVRVKGVWDKTLSKIAEVIQIKDFSIPVVIPTQATEN</sequence>
<dbReference type="AlphaFoldDB" id="A0A2M7U8L7"/>
<evidence type="ECO:0000313" key="2">
    <source>
        <dbReference type="Proteomes" id="UP000229506"/>
    </source>
</evidence>
<evidence type="ECO:0000313" key="1">
    <source>
        <dbReference type="EMBL" id="PIZ67568.1"/>
    </source>
</evidence>
<dbReference type="Proteomes" id="UP000229506">
    <property type="component" value="Unassembled WGS sequence"/>
</dbReference>
<protein>
    <recommendedName>
        <fullName evidence="3">DUF5666 domain-containing protein</fullName>
    </recommendedName>
</protein>
<accession>A0A2M7U8L7</accession>
<dbReference type="EMBL" id="PFOF01000049">
    <property type="protein sequence ID" value="PIZ67568.1"/>
    <property type="molecule type" value="Genomic_DNA"/>
</dbReference>
<proteinExistence type="predicted"/>
<gene>
    <name evidence="1" type="ORF">COY12_01605</name>
</gene>
<organism evidence="1 2">
    <name type="scientific">Candidatus Roizmanbacteria bacterium CG_4_10_14_0_2_um_filter_33_96</name>
    <dbReference type="NCBI Taxonomy" id="1974821"/>
    <lineage>
        <taxon>Bacteria</taxon>
        <taxon>Candidatus Roizmaniibacteriota</taxon>
    </lineage>
</organism>